<feature type="compositionally biased region" description="Polar residues" evidence="1">
    <location>
        <begin position="444"/>
        <end position="460"/>
    </location>
</feature>
<evidence type="ECO:0000256" key="1">
    <source>
        <dbReference type="SAM" id="MobiDB-lite"/>
    </source>
</evidence>
<dbReference type="WBParaSite" id="nRc.2.0.1.t44464-RA">
    <property type="protein sequence ID" value="nRc.2.0.1.t44464-RA"/>
    <property type="gene ID" value="nRc.2.0.1.g44464"/>
</dbReference>
<organism evidence="3 4">
    <name type="scientific">Romanomermis culicivorax</name>
    <name type="common">Nematode worm</name>
    <dbReference type="NCBI Taxonomy" id="13658"/>
    <lineage>
        <taxon>Eukaryota</taxon>
        <taxon>Metazoa</taxon>
        <taxon>Ecdysozoa</taxon>
        <taxon>Nematoda</taxon>
        <taxon>Enoplea</taxon>
        <taxon>Dorylaimia</taxon>
        <taxon>Mermithida</taxon>
        <taxon>Mermithoidea</taxon>
        <taxon>Mermithidae</taxon>
        <taxon>Romanomermis</taxon>
    </lineage>
</organism>
<feature type="region of interest" description="Disordered" evidence="1">
    <location>
        <begin position="193"/>
        <end position="247"/>
    </location>
</feature>
<feature type="compositionally biased region" description="Low complexity" evidence="1">
    <location>
        <begin position="394"/>
        <end position="421"/>
    </location>
</feature>
<protein>
    <submittedName>
        <fullName evidence="4">PB1 domain-containing protein</fullName>
    </submittedName>
</protein>
<feature type="compositionally biased region" description="Basic and acidic residues" evidence="1">
    <location>
        <begin position="193"/>
        <end position="206"/>
    </location>
</feature>
<proteinExistence type="predicted"/>
<dbReference type="GO" id="GO:0042802">
    <property type="term" value="F:identical protein binding"/>
    <property type="evidence" value="ECO:0007669"/>
    <property type="project" value="InterPro"/>
</dbReference>
<dbReference type="InterPro" id="IPR000270">
    <property type="entry name" value="PB1_dom"/>
</dbReference>
<dbReference type="Pfam" id="PF00564">
    <property type="entry name" value="PB1"/>
    <property type="match status" value="1"/>
</dbReference>
<accession>A0A915L3X3</accession>
<dbReference type="PANTHER" id="PTHR15335">
    <property type="entry name" value="PROTEIN TFG"/>
    <property type="match status" value="1"/>
</dbReference>
<keyword evidence="3" id="KW-1185">Reference proteome</keyword>
<dbReference type="Gene3D" id="3.10.20.90">
    <property type="entry name" value="Phosphatidylinositol 3-kinase Catalytic Subunit, Chain A, domain 1"/>
    <property type="match status" value="1"/>
</dbReference>
<dbReference type="CDD" id="cd06401">
    <property type="entry name" value="PB1_TFG"/>
    <property type="match status" value="1"/>
</dbReference>
<feature type="compositionally biased region" description="Polar residues" evidence="1">
    <location>
        <begin position="207"/>
        <end position="224"/>
    </location>
</feature>
<feature type="region of interest" description="Disordered" evidence="1">
    <location>
        <begin position="385"/>
        <end position="499"/>
    </location>
</feature>
<evidence type="ECO:0000259" key="2">
    <source>
        <dbReference type="PROSITE" id="PS51745"/>
    </source>
</evidence>
<evidence type="ECO:0000313" key="3">
    <source>
        <dbReference type="Proteomes" id="UP000887565"/>
    </source>
</evidence>
<dbReference type="PROSITE" id="PS51745">
    <property type="entry name" value="PB1"/>
    <property type="match status" value="1"/>
</dbReference>
<evidence type="ECO:0000313" key="4">
    <source>
        <dbReference type="WBParaSite" id="nRc.2.0.1.t44464-RA"/>
    </source>
</evidence>
<dbReference type="InterPro" id="IPR034857">
    <property type="entry name" value="PB1_TFG"/>
</dbReference>
<dbReference type="SUPFAM" id="SSF54277">
    <property type="entry name" value="CAD &amp; PB1 domains"/>
    <property type="match status" value="1"/>
</dbReference>
<dbReference type="PANTHER" id="PTHR15335:SF7">
    <property type="entry name" value="PROTEIN TFG"/>
    <property type="match status" value="1"/>
</dbReference>
<feature type="region of interest" description="Disordered" evidence="1">
    <location>
        <begin position="292"/>
        <end position="317"/>
    </location>
</feature>
<feature type="compositionally biased region" description="Low complexity" evidence="1">
    <location>
        <begin position="297"/>
        <end position="308"/>
    </location>
</feature>
<dbReference type="InterPro" id="IPR033512">
    <property type="entry name" value="TFG"/>
</dbReference>
<dbReference type="Proteomes" id="UP000887565">
    <property type="component" value="Unplaced"/>
</dbReference>
<sequence>DQQDCSGEFSNCLIIKAALGDDIKKIPIVNDDITYDELLIMMQRIFKGKLQTNDDVSIKYKDEDGDLITINDNSDLSFAITTTKILKLTLLVNRKPAPLETDEVKYLRNRLKQIRDMSNELIDNLDEMSNRSPFTIETSQETGIYDFCFISNHRLGNVSKVGPKTESTVKSLAAKITKVDNEKLNEVSLNHDEFDPLHRQKSENHQIDQVTYETRPETPSSVASSRDRAGSLKPAEICPPQPQQSQPENVAMIQPSLHQQINAPPLAQQMNNYPGVQTQPLSNIDKQQQMNVPSTLHHQQQSQYQPYPMGGTAQGQTQLPPPIGHPVASVPPQQMIYQPPQATMTSQLFRARDSRADFNKAQEIQLFHLTKTGIDHGFWYRKCKRTFGQPQPPQQIAGPQQPPSSMYMQHQQQPPQQHSMHGAPYSVQAASAPPPTPMSGGRYASTTPTPQQQSGSNSHLAQQHAQQQAPPPMNVGPPPMMAPPSHTIGSASAAGGGNPFARVSQSPRYQNLTVISAPALHFLGENFGFLGISVKDLNS</sequence>
<feature type="compositionally biased region" description="Pro residues" evidence="1">
    <location>
        <begin position="469"/>
        <end position="482"/>
    </location>
</feature>
<dbReference type="GO" id="GO:0070971">
    <property type="term" value="C:endoplasmic reticulum exit site"/>
    <property type="evidence" value="ECO:0007669"/>
    <property type="project" value="TreeGrafter"/>
</dbReference>
<reference evidence="4" key="1">
    <citation type="submission" date="2022-11" db="UniProtKB">
        <authorList>
            <consortium name="WormBaseParasite"/>
        </authorList>
    </citation>
    <scope>IDENTIFICATION</scope>
</reference>
<dbReference type="AlphaFoldDB" id="A0A915L3X3"/>
<dbReference type="InterPro" id="IPR053793">
    <property type="entry name" value="PB1-like"/>
</dbReference>
<dbReference type="GO" id="GO:0048208">
    <property type="term" value="P:COPII vesicle coating"/>
    <property type="evidence" value="ECO:0007669"/>
    <property type="project" value="InterPro"/>
</dbReference>
<dbReference type="SMART" id="SM00666">
    <property type="entry name" value="PB1"/>
    <property type="match status" value="1"/>
</dbReference>
<name>A0A915L3X3_ROMCU</name>
<feature type="domain" description="PB1" evidence="2">
    <location>
        <begin position="12"/>
        <end position="93"/>
    </location>
</feature>